<keyword evidence="4" id="KW-0067">ATP-binding</keyword>
<reference evidence="9 10" key="1">
    <citation type="submission" date="2021-12" db="EMBL/GenBank/DDBJ databases">
        <title>High titer production of polyol ester of fatty acids by Rhodotorula paludigena BS15 towards product separation-free biomass refinery.</title>
        <authorList>
            <person name="Mano J."/>
            <person name="Ono H."/>
            <person name="Tanaka T."/>
            <person name="Naito K."/>
            <person name="Sushida H."/>
            <person name="Ike M."/>
            <person name="Tokuyasu K."/>
            <person name="Kitaoka M."/>
        </authorList>
    </citation>
    <scope>NUCLEOTIDE SEQUENCE [LARGE SCALE GENOMIC DNA]</scope>
    <source>
        <strain evidence="9 10">BS15</strain>
    </source>
</reference>
<dbReference type="GO" id="GO:0000400">
    <property type="term" value="F:four-way junction DNA binding"/>
    <property type="evidence" value="ECO:0007669"/>
    <property type="project" value="TreeGrafter"/>
</dbReference>
<name>A0AAV5GWD6_9BASI</name>
<evidence type="ECO:0000313" key="10">
    <source>
        <dbReference type="Proteomes" id="UP001342314"/>
    </source>
</evidence>
<feature type="compositionally biased region" description="Pro residues" evidence="7">
    <location>
        <begin position="364"/>
        <end position="376"/>
    </location>
</feature>
<proteinExistence type="predicted"/>
<dbReference type="GO" id="GO:0045003">
    <property type="term" value="P:double-strand break repair via synthesis-dependent strand annealing"/>
    <property type="evidence" value="ECO:0007669"/>
    <property type="project" value="TreeGrafter"/>
</dbReference>
<dbReference type="CDD" id="cd19491">
    <property type="entry name" value="XRCC3"/>
    <property type="match status" value="1"/>
</dbReference>
<protein>
    <recommendedName>
        <fullName evidence="8">RecA family profile 1 domain-containing protein</fullName>
    </recommendedName>
</protein>
<dbReference type="InterPro" id="IPR013632">
    <property type="entry name" value="Rad51_C"/>
</dbReference>
<dbReference type="PANTHER" id="PTHR46487:SF1">
    <property type="entry name" value="DNA REPAIR PROTEIN XRCC3"/>
    <property type="match status" value="1"/>
</dbReference>
<dbReference type="AlphaFoldDB" id="A0AAV5GWD6"/>
<evidence type="ECO:0000256" key="4">
    <source>
        <dbReference type="ARBA" id="ARBA00022840"/>
    </source>
</evidence>
<dbReference type="InterPro" id="IPR047348">
    <property type="entry name" value="XRCC3-like_C"/>
</dbReference>
<feature type="compositionally biased region" description="Acidic residues" evidence="7">
    <location>
        <begin position="526"/>
        <end position="535"/>
    </location>
</feature>
<dbReference type="PROSITE" id="PS50162">
    <property type="entry name" value="RECA_2"/>
    <property type="match status" value="1"/>
</dbReference>
<dbReference type="GO" id="GO:0000722">
    <property type="term" value="P:telomere maintenance via recombination"/>
    <property type="evidence" value="ECO:0007669"/>
    <property type="project" value="TreeGrafter"/>
</dbReference>
<evidence type="ECO:0000256" key="7">
    <source>
        <dbReference type="SAM" id="MobiDB-lite"/>
    </source>
</evidence>
<sequence>MQNVELRALPSLTPKYRAHLVKGKSSSLGLSWGDLRVLEAGWNRLSRSTVYLTAAEVLLTPPPILARRTKLPPADIALLLDELARAVCSLEQSRDRTVAELCAREEDSGVLTTGDAGLDELLGGGVRAGSLTEIAGQSSSGKTNICLQLCLTAQLPPEQGGLGGGALFVSSEGTLSSSRLLSMAEHLASTVSATEGAAPRTAWDFLDNVHTEKAPDVDTLVAVLSYHAPAAIERLASLAASSAPLPTLLSPALDPAPSQYLSSTRTSLPRAALPIRLLVVDSIAAPFRAETETGSSGFANRAKEFAQLGDTLKRLAHVYRLAVVVVNQVADGFEGRERPMPPSFLADDDDTPAQGAVLTALGDMPPPPPPPRPPSRPSAAHDSPAPAPLSRTASMTSSLTTLPPPAPHKQHSLPAALYSRFQSPHFSGLAASHSSPALPLPFSLSGAGGGTQAALGHSWSNVPSTRVLCLLRRTGEGAAGGTRRAAVLVWSAFAPRACVEYELREREGVRSVGAVRVREVAWADGREEEEEEEGTDERGAERGEGEKEWWGSSPAGDGAAAWEEEADRIERALTQRPEGPRADDESAGVSQKVMEEEA</sequence>
<dbReference type="GO" id="GO:0005657">
    <property type="term" value="C:replication fork"/>
    <property type="evidence" value="ECO:0007669"/>
    <property type="project" value="TreeGrafter"/>
</dbReference>
<dbReference type="GO" id="GO:0033065">
    <property type="term" value="C:Rad51C-XRCC3 complex"/>
    <property type="evidence" value="ECO:0007669"/>
    <property type="project" value="TreeGrafter"/>
</dbReference>
<dbReference type="GO" id="GO:0071140">
    <property type="term" value="P:resolution of mitotic recombination intermediates"/>
    <property type="evidence" value="ECO:0007669"/>
    <property type="project" value="TreeGrafter"/>
</dbReference>
<keyword evidence="10" id="KW-1185">Reference proteome</keyword>
<organism evidence="9 10">
    <name type="scientific">Rhodotorula paludigena</name>
    <dbReference type="NCBI Taxonomy" id="86838"/>
    <lineage>
        <taxon>Eukaryota</taxon>
        <taxon>Fungi</taxon>
        <taxon>Dikarya</taxon>
        <taxon>Basidiomycota</taxon>
        <taxon>Pucciniomycotina</taxon>
        <taxon>Microbotryomycetes</taxon>
        <taxon>Sporidiobolales</taxon>
        <taxon>Sporidiobolaceae</taxon>
        <taxon>Rhodotorula</taxon>
    </lineage>
</organism>
<evidence type="ECO:0000313" key="9">
    <source>
        <dbReference type="EMBL" id="GJN94533.1"/>
    </source>
</evidence>
<comment type="caution">
    <text evidence="9">The sequence shown here is derived from an EMBL/GenBank/DDBJ whole genome shotgun (WGS) entry which is preliminary data.</text>
</comment>
<dbReference type="InterPro" id="IPR027417">
    <property type="entry name" value="P-loop_NTPase"/>
</dbReference>
<keyword evidence="2" id="KW-0547">Nucleotide-binding</keyword>
<evidence type="ECO:0000256" key="6">
    <source>
        <dbReference type="ARBA" id="ARBA00023242"/>
    </source>
</evidence>
<dbReference type="InterPro" id="IPR020588">
    <property type="entry name" value="RecA_ATP-bd"/>
</dbReference>
<evidence type="ECO:0000256" key="1">
    <source>
        <dbReference type="ARBA" id="ARBA00004123"/>
    </source>
</evidence>
<dbReference type="GO" id="GO:0005524">
    <property type="term" value="F:ATP binding"/>
    <property type="evidence" value="ECO:0007669"/>
    <property type="project" value="UniProtKB-KW"/>
</dbReference>
<evidence type="ECO:0000256" key="3">
    <source>
        <dbReference type="ARBA" id="ARBA00022763"/>
    </source>
</evidence>
<evidence type="ECO:0000256" key="2">
    <source>
        <dbReference type="ARBA" id="ARBA00022741"/>
    </source>
</evidence>
<dbReference type="GO" id="GO:0061982">
    <property type="term" value="P:meiosis I cell cycle process"/>
    <property type="evidence" value="ECO:0007669"/>
    <property type="project" value="UniProtKB-ARBA"/>
</dbReference>
<gene>
    <name evidence="9" type="ORF">Rhopal_007616-T1</name>
</gene>
<dbReference type="Pfam" id="PF08423">
    <property type="entry name" value="Rad51"/>
    <property type="match status" value="2"/>
</dbReference>
<dbReference type="Proteomes" id="UP001342314">
    <property type="component" value="Unassembled WGS sequence"/>
</dbReference>
<dbReference type="GO" id="GO:0140664">
    <property type="term" value="F:ATP-dependent DNA damage sensor activity"/>
    <property type="evidence" value="ECO:0007669"/>
    <property type="project" value="InterPro"/>
</dbReference>
<keyword evidence="6" id="KW-0539">Nucleus</keyword>
<feature type="region of interest" description="Disordered" evidence="7">
    <location>
        <begin position="356"/>
        <end position="411"/>
    </location>
</feature>
<dbReference type="SUPFAM" id="SSF52540">
    <property type="entry name" value="P-loop containing nucleoside triphosphate hydrolases"/>
    <property type="match status" value="1"/>
</dbReference>
<dbReference type="GO" id="GO:0090656">
    <property type="term" value="P:t-circle formation"/>
    <property type="evidence" value="ECO:0007669"/>
    <property type="project" value="TreeGrafter"/>
</dbReference>
<evidence type="ECO:0000259" key="8">
    <source>
        <dbReference type="PROSITE" id="PS50162"/>
    </source>
</evidence>
<feature type="compositionally biased region" description="Low complexity" evidence="7">
    <location>
        <begin position="377"/>
        <end position="401"/>
    </location>
</feature>
<accession>A0AAV5GWD6</accession>
<dbReference type="EMBL" id="BQKY01000017">
    <property type="protein sequence ID" value="GJN94533.1"/>
    <property type="molecule type" value="Genomic_DNA"/>
</dbReference>
<feature type="compositionally biased region" description="Basic and acidic residues" evidence="7">
    <location>
        <begin position="536"/>
        <end position="549"/>
    </location>
</feature>
<keyword evidence="3" id="KW-0227">DNA damage</keyword>
<dbReference type="Gene3D" id="3.40.50.300">
    <property type="entry name" value="P-loop containing nucleotide triphosphate hydrolases"/>
    <property type="match status" value="1"/>
</dbReference>
<dbReference type="PANTHER" id="PTHR46487">
    <property type="entry name" value="DNA REPAIR PROTEIN XRCC3"/>
    <property type="match status" value="1"/>
</dbReference>
<feature type="compositionally biased region" description="Basic and acidic residues" evidence="7">
    <location>
        <begin position="568"/>
        <end position="584"/>
    </location>
</feature>
<feature type="region of interest" description="Disordered" evidence="7">
    <location>
        <begin position="523"/>
        <end position="598"/>
    </location>
</feature>
<feature type="domain" description="RecA family profile 1" evidence="8">
    <location>
        <begin position="107"/>
        <end position="329"/>
    </location>
</feature>
<keyword evidence="5" id="KW-0234">DNA repair</keyword>
<comment type="subcellular location">
    <subcellularLocation>
        <location evidence="1">Nucleus</location>
    </subcellularLocation>
</comment>
<evidence type="ECO:0000256" key="5">
    <source>
        <dbReference type="ARBA" id="ARBA00023204"/>
    </source>
</evidence>